<name>A0AAD0QQJ5_CUTAC</name>
<protein>
    <submittedName>
        <fullName evidence="2">Uncharacterized protein</fullName>
    </submittedName>
</protein>
<sequence length="111" mass="11007">MLPVGGCGFVLVVGVCVVCVGPLGAACVVLGGGCVWDVFLSGLTAGEGSGMVFRAAALVVVWLAGSAGWFWDRGFGVGVVGLVGSPCDGFCMVCVGIVVVGVMFENSTVCL</sequence>
<organism evidence="2 3">
    <name type="scientific">Cutibacterium acnes</name>
    <name type="common">Propionibacterium acnes</name>
    <dbReference type="NCBI Taxonomy" id="1747"/>
    <lineage>
        <taxon>Bacteria</taxon>
        <taxon>Bacillati</taxon>
        <taxon>Actinomycetota</taxon>
        <taxon>Actinomycetes</taxon>
        <taxon>Propionibacteriales</taxon>
        <taxon>Propionibacteriaceae</taxon>
        <taxon>Cutibacterium</taxon>
    </lineage>
</organism>
<dbReference type="EMBL" id="CP031442">
    <property type="protein sequence ID" value="AXM07724.1"/>
    <property type="molecule type" value="Genomic_DNA"/>
</dbReference>
<feature type="transmembrane region" description="Helical" evidence="1">
    <location>
        <begin position="12"/>
        <end position="39"/>
    </location>
</feature>
<keyword evidence="1" id="KW-0812">Transmembrane</keyword>
<feature type="transmembrane region" description="Helical" evidence="1">
    <location>
        <begin position="77"/>
        <end position="104"/>
    </location>
</feature>
<dbReference type="AlphaFoldDB" id="A0AAD0QQJ5"/>
<keyword evidence="1" id="KW-1133">Transmembrane helix</keyword>
<accession>A0AAD0QQJ5</accession>
<feature type="transmembrane region" description="Helical" evidence="1">
    <location>
        <begin position="51"/>
        <end position="71"/>
    </location>
</feature>
<evidence type="ECO:0000313" key="2">
    <source>
        <dbReference type="EMBL" id="AXM07724.1"/>
    </source>
</evidence>
<dbReference type="Proteomes" id="UP000256621">
    <property type="component" value="Chromosome"/>
</dbReference>
<gene>
    <name evidence="2" type="ORF">DXN06_11875</name>
</gene>
<reference evidence="2 3" key="1">
    <citation type="submission" date="2018-08" db="EMBL/GenBank/DDBJ databases">
        <title>Genome sequencing of Cutibacterium acnes KCOM 1315.</title>
        <authorList>
            <person name="Kook J.-K."/>
            <person name="Park S.-N."/>
            <person name="Lim Y.K."/>
        </authorList>
    </citation>
    <scope>NUCLEOTIDE SEQUENCE [LARGE SCALE GENOMIC DNA]</scope>
    <source>
        <strain evidence="2 3">KCOM 1315</strain>
    </source>
</reference>
<evidence type="ECO:0000256" key="1">
    <source>
        <dbReference type="SAM" id="Phobius"/>
    </source>
</evidence>
<evidence type="ECO:0000313" key="3">
    <source>
        <dbReference type="Proteomes" id="UP000256621"/>
    </source>
</evidence>
<proteinExistence type="predicted"/>
<keyword evidence="1" id="KW-0472">Membrane</keyword>